<accession>A0ABX1S678</accession>
<name>A0ABX1S678_9PSEU</name>
<feature type="domain" description="Peptidase S9 prolyl oligopeptidase catalytic" evidence="3">
    <location>
        <begin position="446"/>
        <end position="662"/>
    </location>
</feature>
<dbReference type="SUPFAM" id="SSF53474">
    <property type="entry name" value="alpha/beta-Hydrolases"/>
    <property type="match status" value="1"/>
</dbReference>
<dbReference type="SUPFAM" id="SSF82171">
    <property type="entry name" value="DPP6 N-terminal domain-like"/>
    <property type="match status" value="1"/>
</dbReference>
<dbReference type="Gene3D" id="3.40.50.1820">
    <property type="entry name" value="alpha/beta hydrolase"/>
    <property type="match status" value="1"/>
</dbReference>
<dbReference type="InterPro" id="IPR011042">
    <property type="entry name" value="6-blade_b-propeller_TolB-like"/>
</dbReference>
<reference evidence="4 5" key="1">
    <citation type="submission" date="2020-04" db="EMBL/GenBank/DDBJ databases">
        <authorList>
            <person name="Klaysubun C."/>
            <person name="Duangmal K."/>
            <person name="Lipun K."/>
        </authorList>
    </citation>
    <scope>NUCLEOTIDE SEQUENCE [LARGE SCALE GENOMIC DNA]</scope>
    <source>
        <strain evidence="4 5">K10HN5</strain>
    </source>
</reference>
<dbReference type="Proteomes" id="UP000820669">
    <property type="component" value="Unassembled WGS sequence"/>
</dbReference>
<keyword evidence="5" id="KW-1185">Reference proteome</keyword>
<keyword evidence="1" id="KW-0378">Hydrolase</keyword>
<proteinExistence type="predicted"/>
<keyword evidence="2" id="KW-0720">Serine protease</keyword>
<dbReference type="Pfam" id="PF00326">
    <property type="entry name" value="Peptidase_S9"/>
    <property type="match status" value="1"/>
</dbReference>
<dbReference type="InterPro" id="IPR029058">
    <property type="entry name" value="AB_hydrolase_fold"/>
</dbReference>
<dbReference type="PANTHER" id="PTHR42776">
    <property type="entry name" value="SERINE PEPTIDASE S9 FAMILY MEMBER"/>
    <property type="match status" value="1"/>
</dbReference>
<evidence type="ECO:0000313" key="4">
    <source>
        <dbReference type="EMBL" id="NMH97070.1"/>
    </source>
</evidence>
<evidence type="ECO:0000256" key="1">
    <source>
        <dbReference type="ARBA" id="ARBA00022801"/>
    </source>
</evidence>
<evidence type="ECO:0000259" key="3">
    <source>
        <dbReference type="Pfam" id="PF00326"/>
    </source>
</evidence>
<organism evidence="4 5">
    <name type="scientific">Pseudonocardia acidicola</name>
    <dbReference type="NCBI Taxonomy" id="2724939"/>
    <lineage>
        <taxon>Bacteria</taxon>
        <taxon>Bacillati</taxon>
        <taxon>Actinomycetota</taxon>
        <taxon>Actinomycetes</taxon>
        <taxon>Pseudonocardiales</taxon>
        <taxon>Pseudonocardiaceae</taxon>
        <taxon>Pseudonocardia</taxon>
    </lineage>
</organism>
<dbReference type="InterPro" id="IPR011659">
    <property type="entry name" value="WD40"/>
</dbReference>
<dbReference type="Gene3D" id="2.120.10.30">
    <property type="entry name" value="TolB, C-terminal domain"/>
    <property type="match status" value="2"/>
</dbReference>
<dbReference type="EMBL" id="JAAXLA010000009">
    <property type="protein sequence ID" value="NMH97070.1"/>
    <property type="molecule type" value="Genomic_DNA"/>
</dbReference>
<evidence type="ECO:0000256" key="2">
    <source>
        <dbReference type="ARBA" id="ARBA00022825"/>
    </source>
</evidence>
<keyword evidence="2" id="KW-0645">Protease</keyword>
<evidence type="ECO:0000313" key="5">
    <source>
        <dbReference type="Proteomes" id="UP000820669"/>
    </source>
</evidence>
<gene>
    <name evidence="4" type="ORF">HF526_07025</name>
</gene>
<sequence>MQPADIAKLISVSDPRVSPDGRLIAFVVTRVDLERNRYRSAVWLAAADGSAPPYQFSTGEHGDAQPVWSPDGRRLAFTSRRSDEPDHSTLHVAPVGLPGEILTLCERPEAVEEPAWSPDGRRIAFTSRERTGRYRADGAEDERARPPRRIDRLMSRLDGEGWIIDRPRSVFVVPADGSAAPRIVAGGPFEHHAPAWSPDGRRLAVTAARHKDWDLQPVDDVFLVDPDPAPGGPAEPRPLTEQDLSHRLPAFDPDGGRIATLAEDSRIVPSHAQLVVLDAATGAMRVLTAGLDRQCAPMPGVRVPIWDGEHLLFSLEDRGDVHLYRVAADGSGEAERLIGGTRNVTGFDLVGGTLAFVASTPTELPELFVRDGDGTERRLTDLGAAFHAAHPASAPEHLTVRSPAGDGEIDAWVIRPAGLAADERCPVLLSIHGGPMTQYPNAWFDEFQLWAGAGYGVVYCNPHGSSGFTESWVRSIRAPEAPEAPGTGWGGIDADDVLAVLDAALERDPMLDPDRVGVLGGSYGGYLTSWLIGHTNRFAAACSERAVNNLESEEWSSDYAGAFRHELGVSHLDAPQGYRRMSPISYVRDIDTPLLILHSEDDLRCHIEQADQLFVALRLLGKPVEYWRFPGEGHELSRSGSPKHRVQRAEIILDWFGRHLGGRRPETVSALSQ</sequence>
<protein>
    <submittedName>
        <fullName evidence="4">S9 family peptidase</fullName>
    </submittedName>
</protein>
<dbReference type="PANTHER" id="PTHR42776:SF27">
    <property type="entry name" value="DIPEPTIDYL PEPTIDASE FAMILY MEMBER 6"/>
    <property type="match status" value="1"/>
</dbReference>
<comment type="caution">
    <text evidence="4">The sequence shown here is derived from an EMBL/GenBank/DDBJ whole genome shotgun (WGS) entry which is preliminary data.</text>
</comment>
<dbReference type="InterPro" id="IPR001375">
    <property type="entry name" value="Peptidase_S9_cat"/>
</dbReference>
<dbReference type="Pfam" id="PF07676">
    <property type="entry name" value="PD40"/>
    <property type="match status" value="4"/>
</dbReference>